<protein>
    <submittedName>
        <fullName evidence="1">DNA encapsidation protein</fullName>
    </submittedName>
</protein>
<dbReference type="RefSeq" id="YP_009910635.1">
    <property type="nucleotide sequence ID" value="NC_049973.1"/>
</dbReference>
<accession>A0A6B9SZ34</accession>
<dbReference type="EMBL" id="MN857617">
    <property type="protein sequence ID" value="QHJ75868.1"/>
    <property type="molecule type" value="Genomic_DNA"/>
</dbReference>
<dbReference type="InterPro" id="IPR008784">
    <property type="entry name" value="Podovirus_Gp16"/>
</dbReference>
<name>A0A6B9SZ34_9CAUD</name>
<evidence type="ECO:0000313" key="1">
    <source>
        <dbReference type="EMBL" id="QHJ75868.1"/>
    </source>
</evidence>
<sequence length="336" mass="38928">MDEKLFWTPHKLLSYSRLISCVIGARGLGKSFGIKTKLVDDFLKHGRQFVYLRMYKTEISKNKAKFFDDISINYPNTKFEVKGNELMINGKVAGFAIPLSGWQALKSSSYPNVYTIFFDEFVREKDLTGYPPNVVDSLLNIIDTVFRHRMDDPAVRVLCACNAVTLVNPYFLYFGFYPDVNKEFSKNDSIVVQIVKNDAFADARRQTRFGKLIAGTAYEEMSIDNKFTQDSDLFVKKRSKKSVFNFGIRYGGVNYGIWVDREEMLMYLSESYDPKSNQIFALTSDDLTEKNVLIDGWKSNYKLSKMVSAFKKGMLRFENQVVRKKGYDIFKQMRIY</sequence>
<dbReference type="Pfam" id="PF05894">
    <property type="entry name" value="Podovirus_Gp16"/>
    <property type="match status" value="1"/>
</dbReference>
<proteinExistence type="predicted"/>
<evidence type="ECO:0000313" key="2">
    <source>
        <dbReference type="Proteomes" id="UP000465105"/>
    </source>
</evidence>
<reference evidence="1 2" key="1">
    <citation type="submission" date="2019-12" db="EMBL/GenBank/DDBJ databases">
        <authorList>
            <person name="Shah Mahmud R."/>
            <person name="Ulyanova V."/>
            <person name="Mindubaeva L."/>
            <person name="Markelova M."/>
            <person name="Garifullina K."/>
            <person name="Malanin S."/>
            <person name="Doijad S.P."/>
            <person name="Chakraborty T."/>
            <person name="Ilinskaya O."/>
        </authorList>
    </citation>
    <scope>NUCLEOTIDE SEQUENCE [LARGE SCALE GENOMIC DNA]</scope>
</reference>
<dbReference type="GeneID" id="56239355"/>
<dbReference type="Proteomes" id="UP000465105">
    <property type="component" value="Segment"/>
</dbReference>
<keyword evidence="2" id="KW-1185">Reference proteome</keyword>
<organism evidence="1 2">
    <name type="scientific">Bacillus phage SRT01hs</name>
    <dbReference type="NCBI Taxonomy" id="2847044"/>
    <lineage>
        <taxon>Viruses</taxon>
        <taxon>Duplodnaviria</taxon>
        <taxon>Heunggongvirae</taxon>
        <taxon>Uroviricota</taxon>
        <taxon>Caudoviricetes</taxon>
        <taxon>Salasmaviridae</taxon>
        <taxon>Tatarstanvirinae</taxon>
        <taxon>Gaunavirus</taxon>
        <taxon>Gaunavirus SRT01hs</taxon>
    </lineage>
</organism>